<sequence length="437" mass="50800">MFFTPYVQLLTLMLNGHWSMIRYTVINTMLFSILLIITTEFVRSVCLSDNVLLILGNGFDLSCGLKSSYSNYYDYKCRENNNVAKLEKDCKQYLFPTHSIIYPHGSSVYYDFYHQEFHVYHSSLNTWEILLTFYSFNNGDLVLWRNVEEAIEFFISKAENITGRINKILNNKFDLDSTLTNWQHDLVTFILFITYVSKVTSMGKEKLDIHDWLMAELVSYEFYFADYIEKQSESAESDYSDRSLRLLNNILSDEININPGLKSTLRVTLLNFNYTSPSSSGLNHANIMSLNNIHGQCDNRNTIFGFDHTELEPNSPAYLFSKTSRLLESKMNGHGNNSFLLPEPCDRIIFFGHSLGIYDYSYFQALFDLYDIYGSKIKLIFKYSIFDSDRSKEIKKETHSNVVNLIARYGKSMDNADKGKNLMHKLLLENRLILAEI</sequence>
<evidence type="ECO:0000313" key="2">
    <source>
        <dbReference type="Proteomes" id="UP000287239"/>
    </source>
</evidence>
<proteinExistence type="predicted"/>
<name>A0A429ZVJ4_9ENTE</name>
<dbReference type="Pfam" id="PF14253">
    <property type="entry name" value="AbiH"/>
    <property type="match status" value="1"/>
</dbReference>
<gene>
    <name evidence="1" type="ORF">CBF35_00430</name>
</gene>
<evidence type="ECO:0000313" key="1">
    <source>
        <dbReference type="EMBL" id="RST97793.1"/>
    </source>
</evidence>
<dbReference type="InterPro" id="IPR025935">
    <property type="entry name" value="AbiH"/>
</dbReference>
<dbReference type="EMBL" id="NGJU01000001">
    <property type="protein sequence ID" value="RST97793.1"/>
    <property type="molecule type" value="Genomic_DNA"/>
</dbReference>
<protein>
    <submittedName>
        <fullName evidence="1">Uncharacterized protein</fullName>
    </submittedName>
</protein>
<keyword evidence="2" id="KW-1185">Reference proteome</keyword>
<organism evidence="1 2">
    <name type="scientific">Vagococcus salmoninarum</name>
    <dbReference type="NCBI Taxonomy" id="2739"/>
    <lineage>
        <taxon>Bacteria</taxon>
        <taxon>Bacillati</taxon>
        <taxon>Bacillota</taxon>
        <taxon>Bacilli</taxon>
        <taxon>Lactobacillales</taxon>
        <taxon>Enterococcaceae</taxon>
        <taxon>Vagococcus</taxon>
    </lineage>
</organism>
<dbReference type="Proteomes" id="UP000287239">
    <property type="component" value="Unassembled WGS sequence"/>
</dbReference>
<accession>A0A429ZVJ4</accession>
<dbReference type="AlphaFoldDB" id="A0A429ZVJ4"/>
<comment type="caution">
    <text evidence="1">The sequence shown here is derived from an EMBL/GenBank/DDBJ whole genome shotgun (WGS) entry which is preliminary data.</text>
</comment>
<reference evidence="1 2" key="1">
    <citation type="submission" date="2017-05" db="EMBL/GenBank/DDBJ databases">
        <title>Vagococcus spp. assemblies.</title>
        <authorList>
            <person name="Gulvik C.A."/>
        </authorList>
    </citation>
    <scope>NUCLEOTIDE SEQUENCE [LARGE SCALE GENOMIC DNA]</scope>
    <source>
        <strain evidence="1 2">NCFB 2777</strain>
    </source>
</reference>